<name>A0A5A5TEW9_9CHLR</name>
<feature type="binding site" evidence="12">
    <location>
        <position position="113"/>
    </location>
    <ligand>
        <name>a divalent metal cation</name>
        <dbReference type="ChEBI" id="CHEBI:60240"/>
    </ligand>
</feature>
<evidence type="ECO:0000256" key="8">
    <source>
        <dbReference type="ARBA" id="ARBA00022723"/>
    </source>
</evidence>
<gene>
    <name evidence="16" type="primary">rnhC</name>
    <name evidence="16" type="ORF">KDI_36740</name>
</gene>
<feature type="binding site" evidence="12">
    <location>
        <position position="114"/>
    </location>
    <ligand>
        <name>a divalent metal cation</name>
        <dbReference type="ChEBI" id="CHEBI:60240"/>
    </ligand>
</feature>
<comment type="similarity">
    <text evidence="5">Belongs to the RNase HII family. RnhC subfamily.</text>
</comment>
<dbReference type="PANTHER" id="PTHR10954">
    <property type="entry name" value="RIBONUCLEASE H2 SUBUNIT A"/>
    <property type="match status" value="1"/>
</dbReference>
<dbReference type="SUPFAM" id="SSF53098">
    <property type="entry name" value="Ribonuclease H-like"/>
    <property type="match status" value="1"/>
</dbReference>
<keyword evidence="6" id="KW-0963">Cytoplasm</keyword>
<dbReference type="RefSeq" id="WP_172632234.1">
    <property type="nucleotide sequence ID" value="NZ_BIXY01000060.1"/>
</dbReference>
<evidence type="ECO:0000256" key="10">
    <source>
        <dbReference type="ARBA" id="ARBA00022801"/>
    </source>
</evidence>
<feature type="region of interest" description="Disordered" evidence="14">
    <location>
        <begin position="75"/>
        <end position="111"/>
    </location>
</feature>
<dbReference type="NCBIfam" id="TIGR00716">
    <property type="entry name" value="rnhC"/>
    <property type="match status" value="1"/>
</dbReference>
<evidence type="ECO:0000313" key="16">
    <source>
        <dbReference type="EMBL" id="GCF10110.1"/>
    </source>
</evidence>
<dbReference type="InterPro" id="IPR012337">
    <property type="entry name" value="RNaseH-like_sf"/>
</dbReference>
<evidence type="ECO:0000313" key="17">
    <source>
        <dbReference type="Proteomes" id="UP000322530"/>
    </source>
</evidence>
<evidence type="ECO:0000256" key="13">
    <source>
        <dbReference type="RuleBase" id="RU003515"/>
    </source>
</evidence>
<dbReference type="CDD" id="cd06590">
    <property type="entry name" value="RNase_HII_bacteria_HIII_like"/>
    <property type="match status" value="1"/>
</dbReference>
<dbReference type="InterPro" id="IPR024567">
    <property type="entry name" value="RNase_HII/HIII_dom"/>
</dbReference>
<dbReference type="GO" id="GO:0032299">
    <property type="term" value="C:ribonuclease H2 complex"/>
    <property type="evidence" value="ECO:0007669"/>
    <property type="project" value="TreeGrafter"/>
</dbReference>
<evidence type="ECO:0000256" key="12">
    <source>
        <dbReference type="PROSITE-ProRule" id="PRU01319"/>
    </source>
</evidence>
<evidence type="ECO:0000256" key="2">
    <source>
        <dbReference type="ARBA" id="ARBA00001946"/>
    </source>
</evidence>
<proteinExistence type="inferred from homology"/>
<dbReference type="GO" id="GO:0005737">
    <property type="term" value="C:cytoplasm"/>
    <property type="evidence" value="ECO:0007669"/>
    <property type="project" value="UniProtKB-SubCell"/>
</dbReference>
<comment type="cofactor">
    <cofactor evidence="2">
        <name>Mg(2+)</name>
        <dbReference type="ChEBI" id="CHEBI:18420"/>
    </cofactor>
</comment>
<evidence type="ECO:0000256" key="4">
    <source>
        <dbReference type="ARBA" id="ARBA00004496"/>
    </source>
</evidence>
<dbReference type="GO" id="GO:0004523">
    <property type="term" value="F:RNA-DNA hybrid ribonuclease activity"/>
    <property type="evidence" value="ECO:0007669"/>
    <property type="project" value="UniProtKB-UniRule"/>
</dbReference>
<comment type="catalytic activity">
    <reaction evidence="1 12 13">
        <text>Endonucleolytic cleavage to 5'-phosphomonoester.</text>
        <dbReference type="EC" id="3.1.26.4"/>
    </reaction>
</comment>
<dbReference type="GO" id="GO:0043137">
    <property type="term" value="P:DNA replication, removal of RNA primer"/>
    <property type="evidence" value="ECO:0007669"/>
    <property type="project" value="TreeGrafter"/>
</dbReference>
<dbReference type="GO" id="GO:0003723">
    <property type="term" value="F:RNA binding"/>
    <property type="evidence" value="ECO:0007669"/>
    <property type="project" value="UniProtKB-UniRule"/>
</dbReference>
<feature type="domain" description="RNase H type-2" evidence="15">
    <location>
        <begin position="107"/>
        <end position="316"/>
    </location>
</feature>
<accession>A0A5A5TEW9</accession>
<feature type="compositionally biased region" description="Polar residues" evidence="14">
    <location>
        <begin position="75"/>
        <end position="105"/>
    </location>
</feature>
<evidence type="ECO:0000256" key="5">
    <source>
        <dbReference type="ARBA" id="ARBA00008378"/>
    </source>
</evidence>
<evidence type="ECO:0000256" key="7">
    <source>
        <dbReference type="ARBA" id="ARBA00022722"/>
    </source>
</evidence>
<dbReference type="InterPro" id="IPR001352">
    <property type="entry name" value="RNase_HII/HIII"/>
</dbReference>
<dbReference type="PANTHER" id="PTHR10954:SF23">
    <property type="entry name" value="RIBONUCLEASE"/>
    <property type="match status" value="1"/>
</dbReference>
<evidence type="ECO:0000256" key="9">
    <source>
        <dbReference type="ARBA" id="ARBA00022759"/>
    </source>
</evidence>
<dbReference type="GO" id="GO:0046872">
    <property type="term" value="F:metal ion binding"/>
    <property type="evidence" value="ECO:0007669"/>
    <property type="project" value="UniProtKB-KW"/>
</dbReference>
<evidence type="ECO:0000259" key="15">
    <source>
        <dbReference type="PROSITE" id="PS51975"/>
    </source>
</evidence>
<dbReference type="GO" id="GO:0006298">
    <property type="term" value="P:mismatch repair"/>
    <property type="evidence" value="ECO:0007669"/>
    <property type="project" value="TreeGrafter"/>
</dbReference>
<evidence type="ECO:0000256" key="6">
    <source>
        <dbReference type="ARBA" id="ARBA00022490"/>
    </source>
</evidence>
<dbReference type="PROSITE" id="PS51975">
    <property type="entry name" value="RNASE_H_2"/>
    <property type="match status" value="1"/>
</dbReference>
<evidence type="ECO:0000256" key="1">
    <source>
        <dbReference type="ARBA" id="ARBA00000077"/>
    </source>
</evidence>
<organism evidence="16 17">
    <name type="scientific">Dictyobacter arantiisoli</name>
    <dbReference type="NCBI Taxonomy" id="2014874"/>
    <lineage>
        <taxon>Bacteria</taxon>
        <taxon>Bacillati</taxon>
        <taxon>Chloroflexota</taxon>
        <taxon>Ktedonobacteria</taxon>
        <taxon>Ktedonobacterales</taxon>
        <taxon>Dictyobacteraceae</taxon>
        <taxon>Dictyobacter</taxon>
    </lineage>
</organism>
<dbReference type="EMBL" id="BIXY01000060">
    <property type="protein sequence ID" value="GCF10110.1"/>
    <property type="molecule type" value="Genomic_DNA"/>
</dbReference>
<dbReference type="AlphaFoldDB" id="A0A5A5TEW9"/>
<keyword evidence="11" id="KW-0460">Magnesium</keyword>
<comment type="cofactor">
    <cofactor evidence="12">
        <name>Mn(2+)</name>
        <dbReference type="ChEBI" id="CHEBI:29035"/>
    </cofactor>
    <cofactor evidence="12">
        <name>Mg(2+)</name>
        <dbReference type="ChEBI" id="CHEBI:18420"/>
    </cofactor>
    <text evidence="12">Manganese or magnesium. Binds 1 divalent metal ion per monomer in the absence of substrate. May bind a second metal ion after substrate binding.</text>
</comment>
<sequence length="316" mass="34581">MAEEKLSRSVHHLRQFIAEQNWSIVDEKEIAHGYQFLVTDGQSKVPIALYTTGKTLVQGKASSLQATLKAWSPTQTLANKPATQQTGQTETRTASPISSKTQASNGIARIGSDESGKGDFYGPLVVAAVYVDQKTEQRLLQLGVRDSKKLTDTLMLNIANEIRTHCPYAVRVYLPADYNELYQRIGNLNLLLAQAHADVIAQVASATGSTYAIVDQFGNEALVRRALEKTGIIQRLEQRHRAEEDTAVAAASIVARVEFIRHLSCLSASIGVDLPKGGSHPQIVIKGRQIVSQHGEEALKQIAKLHFKTTDAILHP</sequence>
<dbReference type="InterPro" id="IPR004641">
    <property type="entry name" value="RNase_HIII"/>
</dbReference>
<reference evidence="16 17" key="1">
    <citation type="submission" date="2019-01" db="EMBL/GenBank/DDBJ databases">
        <title>Draft genome sequence of Dictyobacter sp. Uno17.</title>
        <authorList>
            <person name="Wang C.M."/>
            <person name="Zheng Y."/>
            <person name="Sakai Y."/>
            <person name="Abe K."/>
            <person name="Yokota A."/>
            <person name="Yabe S."/>
        </authorList>
    </citation>
    <scope>NUCLEOTIDE SEQUENCE [LARGE SCALE GENOMIC DNA]</scope>
    <source>
        <strain evidence="16 17">Uno17</strain>
    </source>
</reference>
<protein>
    <recommendedName>
        <fullName evidence="13">Ribonuclease</fullName>
        <ecNumber evidence="13">3.1.26.4</ecNumber>
    </recommendedName>
</protein>
<comment type="subcellular location">
    <subcellularLocation>
        <location evidence="4">Cytoplasm</location>
    </subcellularLocation>
</comment>
<dbReference type="InterPro" id="IPR036397">
    <property type="entry name" value="RNaseH_sf"/>
</dbReference>
<keyword evidence="9 12" id="KW-0255">Endonuclease</keyword>
<dbReference type="Proteomes" id="UP000322530">
    <property type="component" value="Unassembled WGS sequence"/>
</dbReference>
<dbReference type="Pfam" id="PF01351">
    <property type="entry name" value="RNase_HII"/>
    <property type="match status" value="1"/>
</dbReference>
<keyword evidence="10 12" id="KW-0378">Hydrolase</keyword>
<keyword evidence="17" id="KW-1185">Reference proteome</keyword>
<dbReference type="PIRSF" id="PIRSF037748">
    <property type="entry name" value="RnhC"/>
    <property type="match status" value="1"/>
</dbReference>
<evidence type="ECO:0000256" key="3">
    <source>
        <dbReference type="ARBA" id="ARBA00004065"/>
    </source>
</evidence>
<evidence type="ECO:0000256" key="11">
    <source>
        <dbReference type="ARBA" id="ARBA00022842"/>
    </source>
</evidence>
<dbReference type="EC" id="3.1.26.4" evidence="13"/>
<evidence type="ECO:0000256" key="14">
    <source>
        <dbReference type="SAM" id="MobiDB-lite"/>
    </source>
</evidence>
<keyword evidence="7 12" id="KW-0540">Nuclease</keyword>
<feature type="binding site" evidence="12">
    <location>
        <position position="215"/>
    </location>
    <ligand>
        <name>a divalent metal cation</name>
        <dbReference type="ChEBI" id="CHEBI:60240"/>
    </ligand>
</feature>
<dbReference type="Gene3D" id="3.30.420.10">
    <property type="entry name" value="Ribonuclease H-like superfamily/Ribonuclease H"/>
    <property type="match status" value="1"/>
</dbReference>
<comment type="function">
    <text evidence="3 13">Endonuclease that specifically degrades the RNA of RNA-DNA hybrids.</text>
</comment>
<comment type="caution">
    <text evidence="16">The sequence shown here is derived from an EMBL/GenBank/DDBJ whole genome shotgun (WGS) entry which is preliminary data.</text>
</comment>
<keyword evidence="8 12" id="KW-0479">Metal-binding</keyword>